<dbReference type="RefSeq" id="WP_109270046.1">
    <property type="nucleotide sequence ID" value="NZ_QFFF01000001.1"/>
</dbReference>
<organism evidence="3 4">
    <name type="scientific">Allosphingosinicella humi</name>
    <dbReference type="NCBI Taxonomy" id="2068657"/>
    <lineage>
        <taxon>Bacteria</taxon>
        <taxon>Pseudomonadati</taxon>
        <taxon>Pseudomonadota</taxon>
        <taxon>Alphaproteobacteria</taxon>
        <taxon>Sphingomonadales</taxon>
        <taxon>Sphingomonadaceae</taxon>
        <taxon>Allosphingosinicella</taxon>
    </lineage>
</organism>
<evidence type="ECO:0000256" key="2">
    <source>
        <dbReference type="SAM" id="SignalP"/>
    </source>
</evidence>
<keyword evidence="1" id="KW-0812">Transmembrane</keyword>
<evidence type="ECO:0000313" key="4">
    <source>
        <dbReference type="Proteomes" id="UP000245916"/>
    </source>
</evidence>
<keyword evidence="1" id="KW-1133">Transmembrane helix</keyword>
<comment type="caution">
    <text evidence="3">The sequence shown here is derived from an EMBL/GenBank/DDBJ whole genome shotgun (WGS) entry which is preliminary data.</text>
</comment>
<name>A0A2U2J0P0_9SPHN</name>
<sequence length="80" mass="8065">MIAKRVATLLTAVAMTAASPAFAQASAPVPAPETSLQGSAQMGENTAAYVVAAIVLGGLIFGFVKFLDDDDDGDNIPVSP</sequence>
<proteinExistence type="predicted"/>
<protein>
    <submittedName>
        <fullName evidence="3">Uncharacterized protein</fullName>
    </submittedName>
</protein>
<feature type="chain" id="PRO_5015699867" evidence="2">
    <location>
        <begin position="24"/>
        <end position="80"/>
    </location>
</feature>
<reference evidence="3 4" key="1">
    <citation type="submission" date="2018-05" db="EMBL/GenBank/DDBJ databases">
        <title>Genome of Sphingosinicella humi QZX222.</title>
        <authorList>
            <person name="Qiao Z."/>
            <person name="Wang G."/>
        </authorList>
    </citation>
    <scope>NUCLEOTIDE SEQUENCE [LARGE SCALE GENOMIC DNA]</scope>
    <source>
        <strain evidence="3 4">QZX222</strain>
    </source>
</reference>
<feature type="transmembrane region" description="Helical" evidence="1">
    <location>
        <begin position="47"/>
        <end position="67"/>
    </location>
</feature>
<dbReference type="Proteomes" id="UP000245916">
    <property type="component" value="Unassembled WGS sequence"/>
</dbReference>
<evidence type="ECO:0000256" key="1">
    <source>
        <dbReference type="SAM" id="Phobius"/>
    </source>
</evidence>
<dbReference type="AlphaFoldDB" id="A0A2U2J0P0"/>
<keyword evidence="2" id="KW-0732">Signal</keyword>
<keyword evidence="4" id="KW-1185">Reference proteome</keyword>
<accession>A0A2U2J0P0</accession>
<evidence type="ECO:0000313" key="3">
    <source>
        <dbReference type="EMBL" id="PWG01906.1"/>
    </source>
</evidence>
<feature type="signal peptide" evidence="2">
    <location>
        <begin position="1"/>
        <end position="23"/>
    </location>
</feature>
<keyword evidence="1" id="KW-0472">Membrane</keyword>
<dbReference type="EMBL" id="QFFF01000001">
    <property type="protein sequence ID" value="PWG01906.1"/>
    <property type="molecule type" value="Genomic_DNA"/>
</dbReference>
<gene>
    <name evidence="3" type="ORF">DF286_02725</name>
</gene>